<comment type="caution">
    <text evidence="1">The sequence shown here is derived from an EMBL/GenBank/DDBJ whole genome shotgun (WGS) entry which is preliminary data.</text>
</comment>
<reference evidence="2" key="1">
    <citation type="journal article" date="2023" name="Nat. Plants">
        <title>Single-cell RNA sequencing provides a high-resolution roadmap for understanding the multicellular compartmentation of specialized metabolism.</title>
        <authorList>
            <person name="Sun S."/>
            <person name="Shen X."/>
            <person name="Li Y."/>
            <person name="Li Y."/>
            <person name="Wang S."/>
            <person name="Li R."/>
            <person name="Zhang H."/>
            <person name="Shen G."/>
            <person name="Guo B."/>
            <person name="Wei J."/>
            <person name="Xu J."/>
            <person name="St-Pierre B."/>
            <person name="Chen S."/>
            <person name="Sun C."/>
        </authorList>
    </citation>
    <scope>NUCLEOTIDE SEQUENCE [LARGE SCALE GENOMIC DNA]</scope>
</reference>
<dbReference type="Proteomes" id="UP001060085">
    <property type="component" value="Linkage Group LG02"/>
</dbReference>
<organism evidence="1 2">
    <name type="scientific">Catharanthus roseus</name>
    <name type="common">Madagascar periwinkle</name>
    <name type="synonym">Vinca rosea</name>
    <dbReference type="NCBI Taxonomy" id="4058"/>
    <lineage>
        <taxon>Eukaryota</taxon>
        <taxon>Viridiplantae</taxon>
        <taxon>Streptophyta</taxon>
        <taxon>Embryophyta</taxon>
        <taxon>Tracheophyta</taxon>
        <taxon>Spermatophyta</taxon>
        <taxon>Magnoliopsida</taxon>
        <taxon>eudicotyledons</taxon>
        <taxon>Gunneridae</taxon>
        <taxon>Pentapetalae</taxon>
        <taxon>asterids</taxon>
        <taxon>lamiids</taxon>
        <taxon>Gentianales</taxon>
        <taxon>Apocynaceae</taxon>
        <taxon>Rauvolfioideae</taxon>
        <taxon>Vinceae</taxon>
        <taxon>Catharanthinae</taxon>
        <taxon>Catharanthus</taxon>
    </lineage>
</organism>
<evidence type="ECO:0000313" key="1">
    <source>
        <dbReference type="EMBL" id="KAI5677713.1"/>
    </source>
</evidence>
<protein>
    <submittedName>
        <fullName evidence="1">Uncharacterized protein</fullName>
    </submittedName>
</protein>
<accession>A0ACC0BYU8</accession>
<evidence type="ECO:0000313" key="2">
    <source>
        <dbReference type="Proteomes" id="UP001060085"/>
    </source>
</evidence>
<keyword evidence="2" id="KW-1185">Reference proteome</keyword>
<gene>
    <name evidence="1" type="ORF">M9H77_08663</name>
</gene>
<dbReference type="EMBL" id="CM044702">
    <property type="protein sequence ID" value="KAI5677713.1"/>
    <property type="molecule type" value="Genomic_DNA"/>
</dbReference>
<proteinExistence type="predicted"/>
<name>A0ACC0BYU8_CATRO</name>
<sequence length="273" mass="32279">MGAKSGLLFYCYDVREEEKFQLVLSSLSYEVNVSWNCKCENRRRMGSQPIKMWSLMKQVLRNRFGFKNREGQRQGQAKGKFMESSMGEKSTKVDELSQAQDVVNRKVIHHEKKNTCILVKEEDFYTINPLSPQQFHEEERERERERVENEMKKKSISDDKRIEGQDVIKEKSREEKVKSDKKMSDQKKENVVEKKRRVSFNEEQSVIESISTSMEECECVKSVVSTKESEGKRKESECLIEEHESLKEEQVEEKQDEIEKSEETKKEMSLMIF</sequence>